<evidence type="ECO:0000256" key="2">
    <source>
        <dbReference type="ARBA" id="ARBA00005898"/>
    </source>
</evidence>
<evidence type="ECO:0000313" key="17">
    <source>
        <dbReference type="EMBL" id="MSS77704.1"/>
    </source>
</evidence>
<dbReference type="Gene3D" id="3.40.1190.10">
    <property type="entry name" value="Mur-like, catalytic domain"/>
    <property type="match status" value="1"/>
</dbReference>
<evidence type="ECO:0000256" key="5">
    <source>
        <dbReference type="ARBA" id="ARBA00022618"/>
    </source>
</evidence>
<evidence type="ECO:0000256" key="1">
    <source>
        <dbReference type="ARBA" id="ARBA00004752"/>
    </source>
</evidence>
<feature type="binding site" evidence="12">
    <location>
        <position position="30"/>
    </location>
    <ligand>
        <name>UDP-N-acetyl-alpha-D-muramoyl-L-alanyl-D-glutamate</name>
        <dbReference type="ChEBI" id="CHEBI:83900"/>
    </ligand>
</feature>
<keyword evidence="6 12" id="KW-0547">Nucleotide-binding</keyword>
<comment type="PTM">
    <text evidence="12">Carboxylation is probably crucial for Mg(2+) binding and, consequently, for the gamma-phosphate positioning of ATP.</text>
</comment>
<feature type="domain" description="Mur ligase C-terminal" evidence="15">
    <location>
        <begin position="324"/>
        <end position="448"/>
    </location>
</feature>
<evidence type="ECO:0000256" key="4">
    <source>
        <dbReference type="ARBA" id="ARBA00022598"/>
    </source>
</evidence>
<dbReference type="GO" id="GO:0005737">
    <property type="term" value="C:cytoplasm"/>
    <property type="evidence" value="ECO:0007669"/>
    <property type="project" value="UniProtKB-SubCell"/>
</dbReference>
<feature type="modified residue" description="N6-carboxylysine" evidence="12">
    <location>
        <position position="220"/>
    </location>
</feature>
<dbReference type="GO" id="GO:0008360">
    <property type="term" value="P:regulation of cell shape"/>
    <property type="evidence" value="ECO:0007669"/>
    <property type="project" value="UniProtKB-KW"/>
</dbReference>
<dbReference type="Gene3D" id="3.90.190.20">
    <property type="entry name" value="Mur ligase, C-terminal domain"/>
    <property type="match status" value="1"/>
</dbReference>
<evidence type="ECO:0000313" key="18">
    <source>
        <dbReference type="Proteomes" id="UP000441925"/>
    </source>
</evidence>
<dbReference type="EC" id="6.3.2.-" evidence="12"/>
<dbReference type="GO" id="GO:0051301">
    <property type="term" value="P:cell division"/>
    <property type="evidence" value="ECO:0007669"/>
    <property type="project" value="UniProtKB-KW"/>
</dbReference>
<dbReference type="InterPro" id="IPR013221">
    <property type="entry name" value="Mur_ligase_cen"/>
</dbReference>
<keyword evidence="10 12" id="KW-0131">Cell cycle</keyword>
<keyword evidence="18" id="KW-1185">Reference proteome</keyword>
<dbReference type="GO" id="GO:0071555">
    <property type="term" value="P:cell wall organization"/>
    <property type="evidence" value="ECO:0007669"/>
    <property type="project" value="UniProtKB-KW"/>
</dbReference>
<evidence type="ECO:0000256" key="13">
    <source>
        <dbReference type="RuleBase" id="RU004135"/>
    </source>
</evidence>
<keyword evidence="5 12" id="KW-0132">Cell division</keyword>
<reference evidence="17 18" key="1">
    <citation type="submission" date="2019-08" db="EMBL/GenBank/DDBJ databases">
        <title>In-depth cultivation of the pig gut microbiome towards novel bacterial diversity and tailored functional studies.</title>
        <authorList>
            <person name="Wylensek D."/>
            <person name="Hitch T.C.A."/>
            <person name="Clavel T."/>
        </authorList>
    </citation>
    <scope>NUCLEOTIDE SEQUENCE [LARGE SCALE GENOMIC DNA]</scope>
    <source>
        <strain evidence="17 18">WCA-380-WT-2B</strain>
    </source>
</reference>
<feature type="binding site" evidence="12">
    <location>
        <position position="188"/>
    </location>
    <ligand>
        <name>UDP-N-acetyl-alpha-D-muramoyl-L-alanyl-D-glutamate</name>
        <dbReference type="ChEBI" id="CHEBI:83900"/>
    </ligand>
</feature>
<keyword evidence="9 12" id="KW-0573">Peptidoglycan synthesis</keyword>
<dbReference type="Proteomes" id="UP000441925">
    <property type="component" value="Unassembled WGS sequence"/>
</dbReference>
<accession>A0A6N7VUI9</accession>
<dbReference type="SUPFAM" id="SSF53244">
    <property type="entry name" value="MurD-like peptide ligases, peptide-binding domain"/>
    <property type="match status" value="1"/>
</dbReference>
<name>A0A6N7VUI9_9FIRM</name>
<proteinExistence type="inferred from homology"/>
<keyword evidence="11 12" id="KW-0961">Cell wall biogenesis/degradation</keyword>
<comment type="function">
    <text evidence="12">Catalyzes the addition of an amino acid to the nucleotide precursor UDP-N-acetylmuramoyl-L-alanyl-D-glutamate (UMAG) in the biosynthesis of bacterial cell-wall peptidoglycan.</text>
</comment>
<dbReference type="HAMAP" id="MF_00208">
    <property type="entry name" value="MurE"/>
    <property type="match status" value="1"/>
</dbReference>
<keyword evidence="3 12" id="KW-0963">Cytoplasm</keyword>
<dbReference type="GO" id="GO:0000287">
    <property type="term" value="F:magnesium ion binding"/>
    <property type="evidence" value="ECO:0007669"/>
    <property type="project" value="UniProtKB-UniRule"/>
</dbReference>
<organism evidence="17 18">
    <name type="scientific">Anaerococcus porci</name>
    <dbReference type="NCBI Taxonomy" id="2652269"/>
    <lineage>
        <taxon>Bacteria</taxon>
        <taxon>Bacillati</taxon>
        <taxon>Bacillota</taxon>
        <taxon>Tissierellia</taxon>
        <taxon>Tissierellales</taxon>
        <taxon>Peptoniphilaceae</taxon>
        <taxon>Anaerococcus</taxon>
    </lineage>
</organism>
<keyword evidence="12" id="KW-0460">Magnesium</keyword>
<dbReference type="InterPro" id="IPR004101">
    <property type="entry name" value="Mur_ligase_C"/>
</dbReference>
<dbReference type="Pfam" id="PF02875">
    <property type="entry name" value="Mur_ligase_C"/>
    <property type="match status" value="1"/>
</dbReference>
<dbReference type="InterPro" id="IPR036615">
    <property type="entry name" value="Mur_ligase_C_dom_sf"/>
</dbReference>
<dbReference type="InterPro" id="IPR000713">
    <property type="entry name" value="Mur_ligase_N"/>
</dbReference>
<comment type="caution">
    <text evidence="12">Lacks conserved residue(s) required for the propagation of feature annotation.</text>
</comment>
<evidence type="ECO:0000256" key="12">
    <source>
        <dbReference type="HAMAP-Rule" id="MF_00208"/>
    </source>
</evidence>
<feature type="domain" description="Mur ligase N-terminal catalytic" evidence="14">
    <location>
        <begin position="23"/>
        <end position="93"/>
    </location>
</feature>
<feature type="domain" description="Mur ligase central" evidence="16">
    <location>
        <begin position="109"/>
        <end position="301"/>
    </location>
</feature>
<keyword evidence="4 12" id="KW-0436">Ligase</keyword>
<feature type="binding site" evidence="12">
    <location>
        <begin position="153"/>
        <end position="154"/>
    </location>
    <ligand>
        <name>UDP-N-acetyl-alpha-D-muramoyl-L-alanyl-D-glutamate</name>
        <dbReference type="ChEBI" id="CHEBI:83900"/>
    </ligand>
</feature>
<evidence type="ECO:0000256" key="6">
    <source>
        <dbReference type="ARBA" id="ARBA00022741"/>
    </source>
</evidence>
<comment type="cofactor">
    <cofactor evidence="12">
        <name>Mg(2+)</name>
        <dbReference type="ChEBI" id="CHEBI:18420"/>
    </cofactor>
</comment>
<dbReference type="InterPro" id="IPR036565">
    <property type="entry name" value="Mur-like_cat_sf"/>
</dbReference>
<dbReference type="GO" id="GO:0005524">
    <property type="term" value="F:ATP binding"/>
    <property type="evidence" value="ECO:0007669"/>
    <property type="project" value="UniProtKB-UniRule"/>
</dbReference>
<dbReference type="NCBIfam" id="TIGR01085">
    <property type="entry name" value="murE"/>
    <property type="match status" value="1"/>
</dbReference>
<dbReference type="GO" id="GO:0004326">
    <property type="term" value="F:tetrahydrofolylpolyglutamate synthase activity"/>
    <property type="evidence" value="ECO:0007669"/>
    <property type="project" value="InterPro"/>
</dbReference>
<evidence type="ECO:0000259" key="16">
    <source>
        <dbReference type="Pfam" id="PF08245"/>
    </source>
</evidence>
<dbReference type="AlphaFoldDB" id="A0A6N7VUI9"/>
<dbReference type="PANTHER" id="PTHR23135">
    <property type="entry name" value="MUR LIGASE FAMILY MEMBER"/>
    <property type="match status" value="1"/>
</dbReference>
<comment type="subcellular location">
    <subcellularLocation>
        <location evidence="12 13">Cytoplasm</location>
    </subcellularLocation>
</comment>
<dbReference type="SUPFAM" id="SSF63418">
    <property type="entry name" value="MurE/MurF N-terminal domain"/>
    <property type="match status" value="1"/>
</dbReference>
<dbReference type="InterPro" id="IPR005761">
    <property type="entry name" value="UDP-N-AcMur-Glu-dNH2Pim_ligase"/>
</dbReference>
<gene>
    <name evidence="12" type="primary">murE</name>
    <name evidence="17" type="ORF">FYJ26_04650</name>
</gene>
<dbReference type="PANTHER" id="PTHR23135:SF4">
    <property type="entry name" value="UDP-N-ACETYLMURAMOYL-L-ALANYL-D-GLUTAMATE--2,6-DIAMINOPIMELATE LIGASE MURE HOMOLOG, CHLOROPLASTIC"/>
    <property type="match status" value="1"/>
</dbReference>
<dbReference type="InterPro" id="IPR035911">
    <property type="entry name" value="MurE/MurF_N"/>
</dbReference>
<dbReference type="SUPFAM" id="SSF53623">
    <property type="entry name" value="MurD-like peptide ligases, catalytic domain"/>
    <property type="match status" value="1"/>
</dbReference>
<keyword evidence="8 12" id="KW-0133">Cell shape</keyword>
<comment type="caution">
    <text evidence="17">The sequence shown here is derived from an EMBL/GenBank/DDBJ whole genome shotgun (WGS) entry which is preliminary data.</text>
</comment>
<evidence type="ECO:0000256" key="10">
    <source>
        <dbReference type="ARBA" id="ARBA00023306"/>
    </source>
</evidence>
<evidence type="ECO:0000256" key="11">
    <source>
        <dbReference type="ARBA" id="ARBA00023316"/>
    </source>
</evidence>
<comment type="pathway">
    <text evidence="1 12 13">Cell wall biogenesis; peptidoglycan biosynthesis.</text>
</comment>
<dbReference type="RefSeq" id="WP_154540118.1">
    <property type="nucleotide sequence ID" value="NZ_VULQ01000004.1"/>
</dbReference>
<dbReference type="UniPathway" id="UPA00219"/>
<dbReference type="Pfam" id="PF01225">
    <property type="entry name" value="Mur_ligase"/>
    <property type="match status" value="1"/>
</dbReference>
<dbReference type="Pfam" id="PF08245">
    <property type="entry name" value="Mur_ligase_M"/>
    <property type="match status" value="1"/>
</dbReference>
<evidence type="ECO:0000256" key="7">
    <source>
        <dbReference type="ARBA" id="ARBA00022840"/>
    </source>
</evidence>
<feature type="binding site" evidence="12">
    <location>
        <begin position="111"/>
        <end position="117"/>
    </location>
    <ligand>
        <name>ATP</name>
        <dbReference type="ChEBI" id="CHEBI:30616"/>
    </ligand>
</feature>
<evidence type="ECO:0000256" key="9">
    <source>
        <dbReference type="ARBA" id="ARBA00022984"/>
    </source>
</evidence>
<dbReference type="PROSITE" id="PS01011">
    <property type="entry name" value="FOLYLPOLYGLU_SYNT_1"/>
    <property type="match status" value="1"/>
</dbReference>
<dbReference type="GO" id="GO:0009252">
    <property type="term" value="P:peptidoglycan biosynthetic process"/>
    <property type="evidence" value="ECO:0007669"/>
    <property type="project" value="UniProtKB-UniRule"/>
</dbReference>
<evidence type="ECO:0000256" key="8">
    <source>
        <dbReference type="ARBA" id="ARBA00022960"/>
    </source>
</evidence>
<keyword evidence="7 12" id="KW-0067">ATP-binding</keyword>
<dbReference type="NCBIfam" id="NF001126">
    <property type="entry name" value="PRK00139.1-4"/>
    <property type="match status" value="1"/>
</dbReference>
<evidence type="ECO:0000259" key="14">
    <source>
        <dbReference type="Pfam" id="PF01225"/>
    </source>
</evidence>
<feature type="binding site" evidence="12">
    <location>
        <position position="180"/>
    </location>
    <ligand>
        <name>UDP-N-acetyl-alpha-D-muramoyl-L-alanyl-D-glutamate</name>
        <dbReference type="ChEBI" id="CHEBI:83900"/>
    </ligand>
</feature>
<dbReference type="InterPro" id="IPR018109">
    <property type="entry name" value="Folylpolyglutamate_synth_CS"/>
</dbReference>
<evidence type="ECO:0000256" key="3">
    <source>
        <dbReference type="ARBA" id="ARBA00022490"/>
    </source>
</evidence>
<dbReference type="EMBL" id="VULQ01000004">
    <property type="protein sequence ID" value="MSS77704.1"/>
    <property type="molecule type" value="Genomic_DNA"/>
</dbReference>
<protein>
    <recommendedName>
        <fullName evidence="12">UDP-N-acetylmuramyl-tripeptide synthetase</fullName>
        <ecNumber evidence="12">6.3.2.-</ecNumber>
    </recommendedName>
    <alternativeName>
        <fullName evidence="12">UDP-MurNAc-tripeptide synthetase</fullName>
    </alternativeName>
</protein>
<comment type="similarity">
    <text evidence="2 12">Belongs to the MurCDEF family. MurE subfamily.</text>
</comment>
<sequence>MNIEKLLEGIDYIDKNIGNDRDIEGISSNSREIKENYIFLAIKGLEFDGHKFIGSAIENGANTIVYTNKDIDFRDGINYIRVDDSRIALAQISNKLSNYPSKKLRMIGVTGTNGKTTTANMISFILTKLGDSCGNIGTDGADLIYKTIATEHTTPEITDINNILIEANKLNLKNIVMETSSHGLYLKRCFGIDYDYGVFTNLSPEHMDFHKDMENYFKAKMILIQNCKKAIINKDDDYGKKALKLVKNPISISINEESDFRALDIKKIDEGLSFKIKGINFKLKRFGIYDIYNALCAIAIASDLGYRLEDIADVLKDFKGVKSRLEFIENDLAINIVVDFAHTSTAFENIYKVLPKDKDIYAVYGISGDRTVEIREAIGEISAKYGVFSVITVDDPKFDTFENISNDIVRGIKKRNGKYKIIENRKDAIKYAIKSAKKGDFVLCLGKGEENFLKLKANIKTHYYEKDTIREVLKEI</sequence>
<dbReference type="Gene3D" id="3.40.1390.10">
    <property type="entry name" value="MurE/MurF, N-terminal domain"/>
    <property type="match status" value="1"/>
</dbReference>
<evidence type="ECO:0000259" key="15">
    <source>
        <dbReference type="Pfam" id="PF02875"/>
    </source>
</evidence>